<name>A0A077KA00_9VIRU</name>
<proteinExistence type="predicted"/>
<reference evidence="1 2" key="1">
    <citation type="submission" date="2014-08" db="EMBL/GenBank/DDBJ databases">
        <title>Molecular characterization of a new filamentous phage infecting Ralstonia. solanacearum with a wide host range.</title>
        <authorList>
            <person name="Askora A."/>
            <person name="Kawasaki T."/>
            <person name="Fujie M."/>
            <person name="Yamada T."/>
        </authorList>
    </citation>
    <scope>NUCLEOTIDE SEQUENCE [LARGE SCALE GENOMIC DNA]</scope>
</reference>
<dbReference type="EMBL" id="AB981170">
    <property type="protein sequence ID" value="BAP28154.1"/>
    <property type="molecule type" value="Genomic_DNA"/>
</dbReference>
<protein>
    <submittedName>
        <fullName evidence="1">Uncharacterized protein</fullName>
    </submittedName>
</protein>
<organism evidence="1 2">
    <name type="scientific">Ralstonia phage RSMSuper</name>
    <dbReference type="NCBI Taxonomy" id="1530086"/>
    <lineage>
        <taxon>Viruses</taxon>
        <taxon>Monodnaviria</taxon>
        <taxon>Loebvirae</taxon>
        <taxon>Hofneiviricota</taxon>
        <taxon>Faserviricetes</taxon>
        <taxon>Tubulavirales</taxon>
        <taxon>Inoviridae</taxon>
        <taxon>Habenivirus</taxon>
        <taxon>Habenivirus RSM3</taxon>
    </lineage>
</organism>
<evidence type="ECO:0000313" key="1">
    <source>
        <dbReference type="EMBL" id="BAP28154.1"/>
    </source>
</evidence>
<sequence>MGSCVGAVVVALFVLLLTLLVPVCAVWKSSEAFWSGALGEPAASSAWAAHLRSARVHFMDSLWLRDEAYVNLDGEGLDLADEFLRDALHRLGGLAGAW</sequence>
<evidence type="ECO:0000313" key="2">
    <source>
        <dbReference type="Proteomes" id="UP000028669"/>
    </source>
</evidence>
<accession>A0A077KA00</accession>
<dbReference type="Proteomes" id="UP000028669">
    <property type="component" value="Segment"/>
</dbReference>